<evidence type="ECO:0000313" key="5">
    <source>
        <dbReference type="Proteomes" id="UP000092462"/>
    </source>
</evidence>
<dbReference type="VEuPathDB" id="VectorBase:PPAPM1_004966"/>
<dbReference type="InterPro" id="IPR027417">
    <property type="entry name" value="P-loop_NTPase"/>
</dbReference>
<evidence type="ECO:0000313" key="4">
    <source>
        <dbReference type="EnsemblMetazoa" id="PPAI009658-PA"/>
    </source>
</evidence>
<dbReference type="GO" id="GO:0008146">
    <property type="term" value="F:sulfotransferase activity"/>
    <property type="evidence" value="ECO:0007669"/>
    <property type="project" value="InterPro"/>
</dbReference>
<name>A0A1B0DMR6_PHLPP</name>
<organism evidence="4 5">
    <name type="scientific">Phlebotomus papatasi</name>
    <name type="common">Sandfly</name>
    <dbReference type="NCBI Taxonomy" id="29031"/>
    <lineage>
        <taxon>Eukaryota</taxon>
        <taxon>Metazoa</taxon>
        <taxon>Ecdysozoa</taxon>
        <taxon>Arthropoda</taxon>
        <taxon>Hexapoda</taxon>
        <taxon>Insecta</taxon>
        <taxon>Pterygota</taxon>
        <taxon>Neoptera</taxon>
        <taxon>Endopterygota</taxon>
        <taxon>Diptera</taxon>
        <taxon>Nematocera</taxon>
        <taxon>Psychodoidea</taxon>
        <taxon>Psychodidae</taxon>
        <taxon>Phlebotomus</taxon>
        <taxon>Phlebotomus</taxon>
    </lineage>
</organism>
<evidence type="ECO:0000259" key="3">
    <source>
        <dbReference type="Pfam" id="PF00685"/>
    </source>
</evidence>
<dbReference type="AlphaFoldDB" id="A0A1B0DMR6"/>
<feature type="domain" description="Sulfotransferase" evidence="3">
    <location>
        <begin position="68"/>
        <end position="299"/>
    </location>
</feature>
<dbReference type="Proteomes" id="UP000092462">
    <property type="component" value="Unassembled WGS sequence"/>
</dbReference>
<dbReference type="InterPro" id="IPR000863">
    <property type="entry name" value="Sulfotransferase_dom"/>
</dbReference>
<keyword evidence="2" id="KW-0808">Transferase</keyword>
<dbReference type="Pfam" id="PF00685">
    <property type="entry name" value="Sulfotransfer_1"/>
    <property type="match status" value="1"/>
</dbReference>
<keyword evidence="5" id="KW-1185">Reference proteome</keyword>
<sequence length="299" mass="35685">MSMICEKVPHSEIVEKAAYEGVKDFILVNRRERPRDIEISSKWCMDPCFMPSFYEEIAQRVVDFTVRPDDVWIVTYPKCGTTWTQEMIWQICHNLDYEGSKKPLHERFPFLDPSPRFIKSHLPAHLLPTQLWTVRPKIVYVARNSKDAAVSFYHHHANIHYYAGSFQNYNDVMIDDKMMYSPFHSHITDFWNMRNEENILFLTFEDMKKDLQAVIRKMMKFFGKEYSDEQVQQLADHLSFSKFSKNPSVNLKNMLKTIETFVEKKMKDQDYCFVRRGECGSYRDEMSPELITKYNSWIE</sequence>
<comment type="similarity">
    <text evidence="1">Belongs to the sulfotransferase 1 family.</text>
</comment>
<dbReference type="PANTHER" id="PTHR11783">
    <property type="entry name" value="SULFOTRANSFERASE SULT"/>
    <property type="match status" value="1"/>
</dbReference>
<dbReference type="Gene3D" id="3.40.50.300">
    <property type="entry name" value="P-loop containing nucleotide triphosphate hydrolases"/>
    <property type="match status" value="1"/>
</dbReference>
<dbReference type="EMBL" id="AJVK01016933">
    <property type="status" value="NOT_ANNOTATED_CDS"/>
    <property type="molecule type" value="Genomic_DNA"/>
</dbReference>
<evidence type="ECO:0000256" key="1">
    <source>
        <dbReference type="ARBA" id="ARBA00005771"/>
    </source>
</evidence>
<dbReference type="EnsemblMetazoa" id="PPAI009658-RA">
    <property type="protein sequence ID" value="PPAI009658-PA"/>
    <property type="gene ID" value="PPAI009658"/>
</dbReference>
<accession>A0A1B0DMR6</accession>
<dbReference type="SUPFAM" id="SSF52540">
    <property type="entry name" value="P-loop containing nucleoside triphosphate hydrolases"/>
    <property type="match status" value="1"/>
</dbReference>
<evidence type="ECO:0000256" key="2">
    <source>
        <dbReference type="ARBA" id="ARBA00022679"/>
    </source>
</evidence>
<proteinExistence type="inferred from homology"/>
<dbReference type="VEuPathDB" id="VectorBase:PPAI009658"/>
<protein>
    <recommendedName>
        <fullName evidence="3">Sulfotransferase domain-containing protein</fullName>
    </recommendedName>
</protein>
<reference evidence="4" key="1">
    <citation type="submission" date="2022-08" db="UniProtKB">
        <authorList>
            <consortium name="EnsemblMetazoa"/>
        </authorList>
    </citation>
    <scope>IDENTIFICATION</scope>
    <source>
        <strain evidence="4">Israel</strain>
    </source>
</reference>